<proteinExistence type="predicted"/>
<evidence type="ECO:0000313" key="2">
    <source>
        <dbReference type="Proteomes" id="UP000324222"/>
    </source>
</evidence>
<name>A0A5B7GS01_PORTR</name>
<dbReference type="Proteomes" id="UP000324222">
    <property type="component" value="Unassembled WGS sequence"/>
</dbReference>
<dbReference type="AlphaFoldDB" id="A0A5B7GS01"/>
<comment type="caution">
    <text evidence="1">The sequence shown here is derived from an EMBL/GenBank/DDBJ whole genome shotgun (WGS) entry which is preliminary data.</text>
</comment>
<accession>A0A5B7GS01</accession>
<protein>
    <submittedName>
        <fullName evidence="1">Uncharacterized protein</fullName>
    </submittedName>
</protein>
<dbReference type="EMBL" id="VSRR010018726">
    <property type="protein sequence ID" value="MPC61632.1"/>
    <property type="molecule type" value="Genomic_DNA"/>
</dbReference>
<keyword evidence="2" id="KW-1185">Reference proteome</keyword>
<gene>
    <name evidence="1" type="ORF">E2C01_055706</name>
</gene>
<sequence length="17" mass="2049">MKGQPPRDQERWACSFI</sequence>
<evidence type="ECO:0000313" key="1">
    <source>
        <dbReference type="EMBL" id="MPC61632.1"/>
    </source>
</evidence>
<reference evidence="1 2" key="1">
    <citation type="submission" date="2019-05" db="EMBL/GenBank/DDBJ databases">
        <title>Another draft genome of Portunus trituberculatus and its Hox gene families provides insights of decapod evolution.</title>
        <authorList>
            <person name="Jeong J.-H."/>
            <person name="Song I."/>
            <person name="Kim S."/>
            <person name="Choi T."/>
            <person name="Kim D."/>
            <person name="Ryu S."/>
            <person name="Kim W."/>
        </authorList>
    </citation>
    <scope>NUCLEOTIDE SEQUENCE [LARGE SCALE GENOMIC DNA]</scope>
    <source>
        <tissue evidence="1">Muscle</tissue>
    </source>
</reference>
<organism evidence="1 2">
    <name type="scientific">Portunus trituberculatus</name>
    <name type="common">Swimming crab</name>
    <name type="synonym">Neptunus trituberculatus</name>
    <dbReference type="NCBI Taxonomy" id="210409"/>
    <lineage>
        <taxon>Eukaryota</taxon>
        <taxon>Metazoa</taxon>
        <taxon>Ecdysozoa</taxon>
        <taxon>Arthropoda</taxon>
        <taxon>Crustacea</taxon>
        <taxon>Multicrustacea</taxon>
        <taxon>Malacostraca</taxon>
        <taxon>Eumalacostraca</taxon>
        <taxon>Eucarida</taxon>
        <taxon>Decapoda</taxon>
        <taxon>Pleocyemata</taxon>
        <taxon>Brachyura</taxon>
        <taxon>Eubrachyura</taxon>
        <taxon>Portunoidea</taxon>
        <taxon>Portunidae</taxon>
        <taxon>Portuninae</taxon>
        <taxon>Portunus</taxon>
    </lineage>
</organism>